<dbReference type="InterPro" id="IPR036249">
    <property type="entry name" value="Thioredoxin-like_sf"/>
</dbReference>
<dbReference type="Pfam" id="PF08534">
    <property type="entry name" value="Redoxin"/>
    <property type="match status" value="1"/>
</dbReference>
<keyword evidence="2" id="KW-0201">Cytochrome c-type biogenesis</keyword>
<dbReference type="GO" id="GO:0030313">
    <property type="term" value="C:cell envelope"/>
    <property type="evidence" value="ECO:0007669"/>
    <property type="project" value="UniProtKB-SubCell"/>
</dbReference>
<name>A0A2U2I6A8_9BURK</name>
<evidence type="ECO:0000256" key="2">
    <source>
        <dbReference type="ARBA" id="ARBA00022748"/>
    </source>
</evidence>
<evidence type="ECO:0000313" key="6">
    <source>
        <dbReference type="EMBL" id="PWF55283.1"/>
    </source>
</evidence>
<evidence type="ECO:0000259" key="5">
    <source>
        <dbReference type="PROSITE" id="PS51352"/>
    </source>
</evidence>
<dbReference type="PANTHER" id="PTHR42852">
    <property type="entry name" value="THIOL:DISULFIDE INTERCHANGE PROTEIN DSBE"/>
    <property type="match status" value="1"/>
</dbReference>
<gene>
    <name evidence="6" type="ORF">C7C56_002645</name>
</gene>
<dbReference type="Proteomes" id="UP000241421">
    <property type="component" value="Unassembled WGS sequence"/>
</dbReference>
<dbReference type="OrthoDB" id="9811352at2"/>
<protein>
    <submittedName>
        <fullName evidence="6">TlpA family protein disulfide reductase</fullName>
    </submittedName>
</protein>
<dbReference type="GO" id="GO:0015036">
    <property type="term" value="F:disulfide oxidoreductase activity"/>
    <property type="evidence" value="ECO:0007669"/>
    <property type="project" value="UniProtKB-ARBA"/>
</dbReference>
<comment type="caution">
    <text evidence="6">The sequence shown here is derived from an EMBL/GenBank/DDBJ whole genome shotgun (WGS) entry which is preliminary data.</text>
</comment>
<dbReference type="PANTHER" id="PTHR42852:SF13">
    <property type="entry name" value="PROTEIN DIPZ"/>
    <property type="match status" value="1"/>
</dbReference>
<dbReference type="InterPro" id="IPR017937">
    <property type="entry name" value="Thioredoxin_CS"/>
</dbReference>
<dbReference type="PROSITE" id="PS00194">
    <property type="entry name" value="THIOREDOXIN_1"/>
    <property type="match status" value="1"/>
</dbReference>
<organism evidence="6 7">
    <name type="scientific">Massilia glaciei</name>
    <dbReference type="NCBI Taxonomy" id="1524097"/>
    <lineage>
        <taxon>Bacteria</taxon>
        <taxon>Pseudomonadati</taxon>
        <taxon>Pseudomonadota</taxon>
        <taxon>Betaproteobacteria</taxon>
        <taxon>Burkholderiales</taxon>
        <taxon>Oxalobacteraceae</taxon>
        <taxon>Telluria group</taxon>
        <taxon>Massilia</taxon>
    </lineage>
</organism>
<dbReference type="SUPFAM" id="SSF52833">
    <property type="entry name" value="Thioredoxin-like"/>
    <property type="match status" value="1"/>
</dbReference>
<keyword evidence="7" id="KW-1185">Reference proteome</keyword>
<sequence length="191" mass="20169">MNKKYVLYTLVSLIFIGVGIYAGNRNRPAEAPMDHVAAGHAPAAAAPAAAPKTPVETLFSKSMDDPAGKSQALAQWKGKTLIVNFWAPWCAPCVEEMPELAALGAEHAAKGVQVIGIGIDSSANIKRFADKLKLDFPLYVAGLEGTDLSRAFGNTAGGLPYTVLIGADGEVKKTYLGRIKFDQLKADLAAL</sequence>
<keyword evidence="4" id="KW-0472">Membrane</keyword>
<evidence type="ECO:0000256" key="3">
    <source>
        <dbReference type="ARBA" id="ARBA00023284"/>
    </source>
</evidence>
<dbReference type="InterPro" id="IPR050553">
    <property type="entry name" value="Thioredoxin_ResA/DsbE_sf"/>
</dbReference>
<keyword evidence="4" id="KW-1133">Transmembrane helix</keyword>
<feature type="domain" description="Thioredoxin" evidence="5">
    <location>
        <begin position="35"/>
        <end position="191"/>
    </location>
</feature>
<dbReference type="PROSITE" id="PS51352">
    <property type="entry name" value="THIOREDOXIN_2"/>
    <property type="match status" value="1"/>
</dbReference>
<proteinExistence type="predicted"/>
<dbReference type="AlphaFoldDB" id="A0A2U2I6A8"/>
<dbReference type="Gene3D" id="3.40.30.10">
    <property type="entry name" value="Glutaredoxin"/>
    <property type="match status" value="1"/>
</dbReference>
<keyword evidence="4" id="KW-0812">Transmembrane</keyword>
<feature type="transmembrane region" description="Helical" evidence="4">
    <location>
        <begin position="6"/>
        <end position="23"/>
    </location>
</feature>
<dbReference type="RefSeq" id="WP_106755951.1">
    <property type="nucleotide sequence ID" value="NZ_PXWF02000037.1"/>
</dbReference>
<dbReference type="InterPro" id="IPR013740">
    <property type="entry name" value="Redoxin"/>
</dbReference>
<dbReference type="InterPro" id="IPR013766">
    <property type="entry name" value="Thioredoxin_domain"/>
</dbReference>
<reference evidence="6 7" key="1">
    <citation type="submission" date="2018-04" db="EMBL/GenBank/DDBJ databases">
        <title>Massilia violaceinigra sp. nov., a novel purple-pigmented bacterium isolated from Tianshan glacier, Xinjiang, China.</title>
        <authorList>
            <person name="Wang H."/>
        </authorList>
    </citation>
    <scope>NUCLEOTIDE SEQUENCE [LARGE SCALE GENOMIC DNA]</scope>
    <source>
        <strain evidence="6 7">B448-2</strain>
    </source>
</reference>
<dbReference type="EMBL" id="PXWF02000037">
    <property type="protein sequence ID" value="PWF55283.1"/>
    <property type="molecule type" value="Genomic_DNA"/>
</dbReference>
<accession>A0A2U2I6A8</accession>
<keyword evidence="3" id="KW-0676">Redox-active center</keyword>
<evidence type="ECO:0000256" key="4">
    <source>
        <dbReference type="SAM" id="Phobius"/>
    </source>
</evidence>
<evidence type="ECO:0000313" key="7">
    <source>
        <dbReference type="Proteomes" id="UP000241421"/>
    </source>
</evidence>
<dbReference type="GO" id="GO:0017004">
    <property type="term" value="P:cytochrome complex assembly"/>
    <property type="evidence" value="ECO:0007669"/>
    <property type="project" value="UniProtKB-KW"/>
</dbReference>
<comment type="subcellular location">
    <subcellularLocation>
        <location evidence="1">Cell envelope</location>
    </subcellularLocation>
</comment>
<evidence type="ECO:0000256" key="1">
    <source>
        <dbReference type="ARBA" id="ARBA00004196"/>
    </source>
</evidence>
<dbReference type="CDD" id="cd02966">
    <property type="entry name" value="TlpA_like_family"/>
    <property type="match status" value="1"/>
</dbReference>